<evidence type="ECO:0000313" key="2">
    <source>
        <dbReference type="EMBL" id="CCX09283.1"/>
    </source>
</evidence>
<keyword evidence="3" id="KW-1185">Reference proteome</keyword>
<reference evidence="2 3" key="1">
    <citation type="journal article" date="2013" name="PLoS Genet.">
        <title>The genome and development-dependent transcriptomes of Pyronema confluens: a window into fungal evolution.</title>
        <authorList>
            <person name="Traeger S."/>
            <person name="Altegoer F."/>
            <person name="Freitag M."/>
            <person name="Gabaldon T."/>
            <person name="Kempken F."/>
            <person name="Kumar A."/>
            <person name="Marcet-Houben M."/>
            <person name="Poggeler S."/>
            <person name="Stajich J.E."/>
            <person name="Nowrousian M."/>
        </authorList>
    </citation>
    <scope>NUCLEOTIDE SEQUENCE [LARGE SCALE GENOMIC DNA]</scope>
    <source>
        <strain evidence="3">CBS 100304</strain>
        <tissue evidence="2">Vegetative mycelium</tissue>
    </source>
</reference>
<name>U4L7Y0_PYROM</name>
<accession>U4L7Y0</accession>
<proteinExistence type="predicted"/>
<organism evidence="2 3">
    <name type="scientific">Pyronema omphalodes (strain CBS 100304)</name>
    <name type="common">Pyronema confluens</name>
    <dbReference type="NCBI Taxonomy" id="1076935"/>
    <lineage>
        <taxon>Eukaryota</taxon>
        <taxon>Fungi</taxon>
        <taxon>Dikarya</taxon>
        <taxon>Ascomycota</taxon>
        <taxon>Pezizomycotina</taxon>
        <taxon>Pezizomycetes</taxon>
        <taxon>Pezizales</taxon>
        <taxon>Pyronemataceae</taxon>
        <taxon>Pyronema</taxon>
    </lineage>
</organism>
<feature type="compositionally biased region" description="Polar residues" evidence="1">
    <location>
        <begin position="1"/>
        <end position="14"/>
    </location>
</feature>
<dbReference type="Proteomes" id="UP000018144">
    <property type="component" value="Unassembled WGS sequence"/>
</dbReference>
<feature type="region of interest" description="Disordered" evidence="1">
    <location>
        <begin position="1"/>
        <end position="41"/>
    </location>
</feature>
<sequence>MTGKWPSTHSPSSEPENRGTNERIQGKSQRGERNERVAERSLVKPRGRRRFLLSQLAEAYLFPFSFEIIPDDKCRGGMAIDAVE</sequence>
<protein>
    <submittedName>
        <fullName evidence="2">Uncharacterized protein</fullName>
    </submittedName>
</protein>
<dbReference type="EMBL" id="HF935448">
    <property type="protein sequence ID" value="CCX09283.1"/>
    <property type="molecule type" value="Genomic_DNA"/>
</dbReference>
<evidence type="ECO:0000256" key="1">
    <source>
        <dbReference type="SAM" id="MobiDB-lite"/>
    </source>
</evidence>
<dbReference type="AlphaFoldDB" id="U4L7Y0"/>
<feature type="compositionally biased region" description="Basic and acidic residues" evidence="1">
    <location>
        <begin position="15"/>
        <end position="41"/>
    </location>
</feature>
<evidence type="ECO:0000313" key="3">
    <source>
        <dbReference type="Proteomes" id="UP000018144"/>
    </source>
</evidence>
<gene>
    <name evidence="2" type="ORF">PCON_08876</name>
</gene>